<gene>
    <name evidence="1" type="ORF">S12H4_17427</name>
</gene>
<comment type="caution">
    <text evidence="1">The sequence shown here is derived from an EMBL/GenBank/DDBJ whole genome shotgun (WGS) entry which is preliminary data.</text>
</comment>
<evidence type="ECO:0000313" key="1">
    <source>
        <dbReference type="EMBL" id="GAI85155.1"/>
    </source>
</evidence>
<organism evidence="1">
    <name type="scientific">marine sediment metagenome</name>
    <dbReference type="NCBI Taxonomy" id="412755"/>
    <lineage>
        <taxon>unclassified sequences</taxon>
        <taxon>metagenomes</taxon>
        <taxon>ecological metagenomes</taxon>
    </lineage>
</organism>
<dbReference type="AlphaFoldDB" id="X1TC47"/>
<sequence>MKMAVVLMTAAVNGLVATALMAEPMPLPAPGLVSAPWIEMVFLAESDVSPEEAVRFRIVNDAEVGRALVVGPWLAGDWSAR</sequence>
<feature type="non-terminal residue" evidence="1">
    <location>
        <position position="81"/>
    </location>
</feature>
<name>X1TC47_9ZZZZ</name>
<protein>
    <submittedName>
        <fullName evidence="1">Uncharacterized protein</fullName>
    </submittedName>
</protein>
<proteinExistence type="predicted"/>
<reference evidence="1" key="1">
    <citation type="journal article" date="2014" name="Front. Microbiol.">
        <title>High frequency of phylogenetically diverse reductive dehalogenase-homologous genes in deep subseafloor sedimentary metagenomes.</title>
        <authorList>
            <person name="Kawai M."/>
            <person name="Futagami T."/>
            <person name="Toyoda A."/>
            <person name="Takaki Y."/>
            <person name="Nishi S."/>
            <person name="Hori S."/>
            <person name="Arai W."/>
            <person name="Tsubouchi T."/>
            <person name="Morono Y."/>
            <person name="Uchiyama I."/>
            <person name="Ito T."/>
            <person name="Fujiyama A."/>
            <person name="Inagaki F."/>
            <person name="Takami H."/>
        </authorList>
    </citation>
    <scope>NUCLEOTIDE SEQUENCE</scope>
    <source>
        <strain evidence="1">Expedition CK06-06</strain>
    </source>
</reference>
<dbReference type="EMBL" id="BARW01008516">
    <property type="protein sequence ID" value="GAI85155.1"/>
    <property type="molecule type" value="Genomic_DNA"/>
</dbReference>
<accession>X1TC47</accession>